<proteinExistence type="predicted"/>
<dbReference type="Pfam" id="PF01381">
    <property type="entry name" value="HTH_3"/>
    <property type="match status" value="1"/>
</dbReference>
<dbReference type="Proteomes" id="UP000789423">
    <property type="component" value="Unassembled WGS sequence"/>
</dbReference>
<comment type="caution">
    <text evidence="2">The sequence shown here is derived from an EMBL/GenBank/DDBJ whole genome shotgun (WGS) entry which is preliminary data.</text>
</comment>
<keyword evidence="3" id="KW-1185">Reference proteome</keyword>
<name>A0ABM8Y9M1_9BACI</name>
<dbReference type="SUPFAM" id="SSF47413">
    <property type="entry name" value="lambda repressor-like DNA-binding domains"/>
    <property type="match status" value="1"/>
</dbReference>
<reference evidence="2 3" key="1">
    <citation type="submission" date="2021-10" db="EMBL/GenBank/DDBJ databases">
        <authorList>
            <person name="Criscuolo A."/>
        </authorList>
    </citation>
    <scope>NUCLEOTIDE SEQUENCE [LARGE SCALE GENOMIC DNA]</scope>
    <source>
        <strain evidence="3">CIP 111899</strain>
    </source>
</reference>
<dbReference type="InterPro" id="IPR001387">
    <property type="entry name" value="Cro/C1-type_HTH"/>
</dbReference>
<dbReference type="EMBL" id="CAKJTI010000006">
    <property type="protein sequence ID" value="CAG9612424.1"/>
    <property type="molecule type" value="Genomic_DNA"/>
</dbReference>
<dbReference type="InterPro" id="IPR010982">
    <property type="entry name" value="Lambda_DNA-bd_dom_sf"/>
</dbReference>
<dbReference type="RefSeq" id="WP_230574774.1">
    <property type="nucleotide sequence ID" value="NZ_CAKJTI010000006.1"/>
</dbReference>
<evidence type="ECO:0000259" key="1">
    <source>
        <dbReference type="Pfam" id="PF01381"/>
    </source>
</evidence>
<sequence length="77" mass="9092">MFNWLNLGKSNRSKFGKWLDHQEITQLELEKVTKLSRGTISKLCNDNTYRPKFSTMQQVTRGLKKLGKSVEVEEFWI</sequence>
<organism evidence="2 3">
    <name type="scientific">Bacillus rhizoplanae</name>
    <dbReference type="NCBI Taxonomy" id="2880966"/>
    <lineage>
        <taxon>Bacteria</taxon>
        <taxon>Bacillati</taxon>
        <taxon>Bacillota</taxon>
        <taxon>Bacilli</taxon>
        <taxon>Bacillales</taxon>
        <taxon>Bacillaceae</taxon>
        <taxon>Bacillus</taxon>
    </lineage>
</organism>
<accession>A0ABM8Y9M1</accession>
<evidence type="ECO:0000313" key="2">
    <source>
        <dbReference type="EMBL" id="CAG9612424.1"/>
    </source>
</evidence>
<feature type="domain" description="HTH cro/C1-type" evidence="1">
    <location>
        <begin position="19"/>
        <end position="63"/>
    </location>
</feature>
<protein>
    <recommendedName>
        <fullName evidence="1">HTH cro/C1-type domain-containing protein</fullName>
    </recommendedName>
</protein>
<gene>
    <name evidence="2" type="ORF">BACCIP111899_01600</name>
</gene>
<evidence type="ECO:0000313" key="3">
    <source>
        <dbReference type="Proteomes" id="UP000789423"/>
    </source>
</evidence>